<comment type="similarity">
    <text evidence="2 6">Belongs to the cytochrome P450 family.</text>
</comment>
<feature type="binding site" description="axial binding residue" evidence="5">
    <location>
        <position position="138"/>
    </location>
    <ligand>
        <name>heme</name>
        <dbReference type="ChEBI" id="CHEBI:30413"/>
    </ligand>
    <ligandPart>
        <name>Fe</name>
        <dbReference type="ChEBI" id="CHEBI:18248"/>
    </ligandPart>
</feature>
<evidence type="ECO:0000256" key="1">
    <source>
        <dbReference type="ARBA" id="ARBA00001971"/>
    </source>
</evidence>
<dbReference type="EMBL" id="CAMKVN010001444">
    <property type="protein sequence ID" value="CAI2176023.1"/>
    <property type="molecule type" value="Genomic_DNA"/>
</dbReference>
<dbReference type="GO" id="GO:0016705">
    <property type="term" value="F:oxidoreductase activity, acting on paired donors, with incorporation or reduction of molecular oxygen"/>
    <property type="evidence" value="ECO:0007669"/>
    <property type="project" value="InterPro"/>
</dbReference>
<dbReference type="PRINTS" id="PR00463">
    <property type="entry name" value="EP450I"/>
</dbReference>
<keyword evidence="6" id="KW-0560">Oxidoreductase</keyword>
<proteinExistence type="inferred from homology"/>
<dbReference type="Gene3D" id="1.10.630.10">
    <property type="entry name" value="Cytochrome P450"/>
    <property type="match status" value="1"/>
</dbReference>
<evidence type="ECO:0000256" key="6">
    <source>
        <dbReference type="RuleBase" id="RU000461"/>
    </source>
</evidence>
<dbReference type="OrthoDB" id="1470350at2759"/>
<name>A0A9W4WST4_9GLOM</name>
<evidence type="ECO:0000313" key="8">
    <source>
        <dbReference type="Proteomes" id="UP001153678"/>
    </source>
</evidence>
<dbReference type="SUPFAM" id="SSF48264">
    <property type="entry name" value="Cytochrome P450"/>
    <property type="match status" value="1"/>
</dbReference>
<organism evidence="7 8">
    <name type="scientific">Funneliformis geosporum</name>
    <dbReference type="NCBI Taxonomy" id="1117311"/>
    <lineage>
        <taxon>Eukaryota</taxon>
        <taxon>Fungi</taxon>
        <taxon>Fungi incertae sedis</taxon>
        <taxon>Mucoromycota</taxon>
        <taxon>Glomeromycotina</taxon>
        <taxon>Glomeromycetes</taxon>
        <taxon>Glomerales</taxon>
        <taxon>Glomeraceae</taxon>
        <taxon>Funneliformis</taxon>
    </lineage>
</organism>
<dbReference type="AlphaFoldDB" id="A0A9W4WST4"/>
<dbReference type="InterPro" id="IPR050121">
    <property type="entry name" value="Cytochrome_P450_monoxygenase"/>
</dbReference>
<keyword evidence="5 6" id="KW-0349">Heme</keyword>
<dbReference type="InterPro" id="IPR017972">
    <property type="entry name" value="Cyt_P450_CS"/>
</dbReference>
<protein>
    <submittedName>
        <fullName evidence="7">3208_t:CDS:1</fullName>
    </submittedName>
</protein>
<evidence type="ECO:0000256" key="4">
    <source>
        <dbReference type="ARBA" id="ARBA00023004"/>
    </source>
</evidence>
<evidence type="ECO:0000313" key="7">
    <source>
        <dbReference type="EMBL" id="CAI2176023.1"/>
    </source>
</evidence>
<dbReference type="PROSITE" id="PS00086">
    <property type="entry name" value="CYTOCHROME_P450"/>
    <property type="match status" value="1"/>
</dbReference>
<dbReference type="Proteomes" id="UP001153678">
    <property type="component" value="Unassembled WGS sequence"/>
</dbReference>
<dbReference type="GO" id="GO:0004497">
    <property type="term" value="F:monooxygenase activity"/>
    <property type="evidence" value="ECO:0007669"/>
    <property type="project" value="UniProtKB-KW"/>
</dbReference>
<dbReference type="GO" id="GO:0020037">
    <property type="term" value="F:heme binding"/>
    <property type="evidence" value="ECO:0007669"/>
    <property type="project" value="InterPro"/>
</dbReference>
<evidence type="ECO:0000256" key="5">
    <source>
        <dbReference type="PIRSR" id="PIRSR602401-1"/>
    </source>
</evidence>
<dbReference type="PRINTS" id="PR00385">
    <property type="entry name" value="P450"/>
</dbReference>
<reference evidence="7" key="1">
    <citation type="submission" date="2022-08" db="EMBL/GenBank/DDBJ databases">
        <authorList>
            <person name="Kallberg Y."/>
            <person name="Tangrot J."/>
            <person name="Rosling A."/>
        </authorList>
    </citation>
    <scope>NUCLEOTIDE SEQUENCE</scope>
    <source>
        <strain evidence="7">Wild A</strain>
    </source>
</reference>
<dbReference type="InterPro" id="IPR036396">
    <property type="entry name" value="Cyt_P450_sf"/>
</dbReference>
<dbReference type="PANTHER" id="PTHR24305:SF166">
    <property type="entry name" value="CYTOCHROME P450 12A4, MITOCHONDRIAL-RELATED"/>
    <property type="match status" value="1"/>
</dbReference>
<keyword evidence="6" id="KW-0503">Monooxygenase</keyword>
<dbReference type="PANTHER" id="PTHR24305">
    <property type="entry name" value="CYTOCHROME P450"/>
    <property type="match status" value="1"/>
</dbReference>
<evidence type="ECO:0000256" key="3">
    <source>
        <dbReference type="ARBA" id="ARBA00022723"/>
    </source>
</evidence>
<gene>
    <name evidence="7" type="ORF">FWILDA_LOCUS7385</name>
</gene>
<keyword evidence="8" id="KW-1185">Reference proteome</keyword>
<sequence length="193" mass="22035">MTFLLTGHETTSITTSWALYFLAQHPHEQDLLREELVKAFPDKSKFNPTFDEINSLDCLNSVVKETLRLLPPAATIYRLSIKDKNTIIDIPIATIHRLPSVWGSTADIFYPKRWLDPSMIKDVSNYNYLPFGVGIRACIGYKLSITEFKILLSVLVRNFIFQPVEGLNIKKRPGVNLSRPDPYLELIISNVKV</sequence>
<dbReference type="InterPro" id="IPR001128">
    <property type="entry name" value="Cyt_P450"/>
</dbReference>
<keyword evidence="4 5" id="KW-0408">Iron</keyword>
<comment type="cofactor">
    <cofactor evidence="1 5">
        <name>heme</name>
        <dbReference type="ChEBI" id="CHEBI:30413"/>
    </cofactor>
</comment>
<dbReference type="Pfam" id="PF00067">
    <property type="entry name" value="p450"/>
    <property type="match status" value="1"/>
</dbReference>
<dbReference type="GO" id="GO:0005506">
    <property type="term" value="F:iron ion binding"/>
    <property type="evidence" value="ECO:0007669"/>
    <property type="project" value="InterPro"/>
</dbReference>
<comment type="caution">
    <text evidence="7">The sequence shown here is derived from an EMBL/GenBank/DDBJ whole genome shotgun (WGS) entry which is preliminary data.</text>
</comment>
<accession>A0A9W4WST4</accession>
<dbReference type="InterPro" id="IPR002401">
    <property type="entry name" value="Cyt_P450_E_grp-I"/>
</dbReference>
<evidence type="ECO:0000256" key="2">
    <source>
        <dbReference type="ARBA" id="ARBA00010617"/>
    </source>
</evidence>
<keyword evidence="3 5" id="KW-0479">Metal-binding</keyword>